<dbReference type="InterPro" id="IPR003890">
    <property type="entry name" value="MIF4G-like_typ-3"/>
</dbReference>
<dbReference type="Gene3D" id="1.25.40.180">
    <property type="match status" value="1"/>
</dbReference>
<dbReference type="Pfam" id="PF02854">
    <property type="entry name" value="MIF4G"/>
    <property type="match status" value="1"/>
</dbReference>
<sequence length="612" mass="71549">MSQNWKLNGKITFSQRGHDYSTPEYFNPDYHKYLRDFFEKVEKSKNYSYEQLLEIEKNTTLQKIVYRSRGYISLANYMNEIKDPKSKVINEHLPSRTKSNHSARKHFEKIQVVTVNPNGFMSTKEQKVAGIWDENSEQAFNMKVLSLLNRLTQQNMKITIKELLPVLSTPERLNYVAETLTNKASQEHAFASLYANFSSKLKYHGLEDLIITRAKNMFFEYCNQQLNDKSDTHDLTGCSKFVACLICEKSISYKDGIECFEKLIQGLEAPQIAASIVEMFLIFVQNCGVEFAKKVPEATWNRFIRVKHGRDLTSRVKYLLEDVEEIYNEQVLGKPKTDKIEIKPLEQHSETKVYIVRDSFTNYKEGSEATVELPVDEFLRAASSMFPDQTRDPMTYCEFICDILEPKHPDKKILIDILGKCAAEYCQNKIEGDSPKMWSLFDDLLYYMILRKFLDCEDVKIIMNSFPAEHESYIENGMKWFLLDKHYFSKEIDLPNFPSSEVRQALMMPKIIHQEFQPSMLYSRLIAISIIRSIASAISESENPLEELKNYQPFLTLADSIPEIFDNEWGSLIEEYNFEFDVDDIYALISSEEEEEEEEFIKEEEDEKDNRK</sequence>
<gene>
    <name evidence="3" type="ORF">M9Y10_040770</name>
</gene>
<evidence type="ECO:0000259" key="2">
    <source>
        <dbReference type="Pfam" id="PF02854"/>
    </source>
</evidence>
<comment type="caution">
    <text evidence="3">The sequence shown here is derived from an EMBL/GenBank/DDBJ whole genome shotgun (WGS) entry which is preliminary data.</text>
</comment>
<evidence type="ECO:0000313" key="3">
    <source>
        <dbReference type="EMBL" id="KAK8885324.1"/>
    </source>
</evidence>
<dbReference type="EMBL" id="JAPFFF010000007">
    <property type="protein sequence ID" value="KAK8885324.1"/>
    <property type="molecule type" value="Genomic_DNA"/>
</dbReference>
<dbReference type="InterPro" id="IPR016024">
    <property type="entry name" value="ARM-type_fold"/>
</dbReference>
<name>A0ABR2K2L9_9EUKA</name>
<dbReference type="SUPFAM" id="SSF48371">
    <property type="entry name" value="ARM repeat"/>
    <property type="match status" value="1"/>
</dbReference>
<accession>A0ABR2K2L9</accession>
<dbReference type="Proteomes" id="UP001470230">
    <property type="component" value="Unassembled WGS sequence"/>
</dbReference>
<evidence type="ECO:0000256" key="1">
    <source>
        <dbReference type="SAM" id="MobiDB-lite"/>
    </source>
</evidence>
<protein>
    <recommendedName>
        <fullName evidence="2">MIF4G domain-containing protein</fullName>
    </recommendedName>
</protein>
<feature type="region of interest" description="Disordered" evidence="1">
    <location>
        <begin position="592"/>
        <end position="612"/>
    </location>
</feature>
<organism evidence="3 4">
    <name type="scientific">Tritrichomonas musculus</name>
    <dbReference type="NCBI Taxonomy" id="1915356"/>
    <lineage>
        <taxon>Eukaryota</taxon>
        <taxon>Metamonada</taxon>
        <taxon>Parabasalia</taxon>
        <taxon>Tritrichomonadida</taxon>
        <taxon>Tritrichomonadidae</taxon>
        <taxon>Tritrichomonas</taxon>
    </lineage>
</organism>
<evidence type="ECO:0000313" key="4">
    <source>
        <dbReference type="Proteomes" id="UP001470230"/>
    </source>
</evidence>
<proteinExistence type="predicted"/>
<keyword evidence="4" id="KW-1185">Reference proteome</keyword>
<feature type="domain" description="MIF4G" evidence="2">
    <location>
        <begin position="143"/>
        <end position="328"/>
    </location>
</feature>
<reference evidence="3 4" key="1">
    <citation type="submission" date="2024-04" db="EMBL/GenBank/DDBJ databases">
        <title>Tritrichomonas musculus Genome.</title>
        <authorList>
            <person name="Alves-Ferreira E."/>
            <person name="Grigg M."/>
            <person name="Lorenzi H."/>
            <person name="Galac M."/>
        </authorList>
    </citation>
    <scope>NUCLEOTIDE SEQUENCE [LARGE SCALE GENOMIC DNA]</scope>
    <source>
        <strain evidence="3 4">EAF2021</strain>
    </source>
</reference>